<dbReference type="Proteomes" id="UP000237755">
    <property type="component" value="Unassembled WGS sequence"/>
</dbReference>
<keyword evidence="2" id="KW-1185">Reference proteome</keyword>
<evidence type="ECO:0000313" key="1">
    <source>
        <dbReference type="EMBL" id="PPL18646.1"/>
    </source>
</evidence>
<evidence type="ECO:0000313" key="2">
    <source>
        <dbReference type="Proteomes" id="UP000237755"/>
    </source>
</evidence>
<accession>A0ABX5AUN2</accession>
<comment type="caution">
    <text evidence="1">The sequence shown here is derived from an EMBL/GenBank/DDBJ whole genome shotgun (WGS) entry which is preliminary data.</text>
</comment>
<name>A0ABX5AUN2_9MICO</name>
<dbReference type="EMBL" id="MPZN01000030">
    <property type="protein sequence ID" value="PPL18646.1"/>
    <property type="molecule type" value="Genomic_DNA"/>
</dbReference>
<sequence>MLLALAEIGLRSMVPGAEETAELAAAEVLESFVPDTHRLVRKPDVHAVRFDGSRGHAAQIIAWAGKDVFGLLGQTSTDADSSDGSLVLSLWEEGYGESGFDKAEPSERLLAWAGDIIVMEEYSYNKRTYSERQFEAAFGEKFAV</sequence>
<protein>
    <submittedName>
        <fullName evidence="1">Uncharacterized protein</fullName>
    </submittedName>
</protein>
<proteinExistence type="predicted"/>
<reference evidence="1 2" key="1">
    <citation type="journal article" date="2008" name="Int. J. Syst. Evol. Microbiol.">
        <title>Leifsonia pindariensis sp. nov., isolated from the Pindari glacier of the Indian Himalayas, and emended description of the genus Leifsonia.</title>
        <authorList>
            <person name="Reddy G.S."/>
            <person name="Prabagaran S.R."/>
            <person name="Shivaji S."/>
        </authorList>
    </citation>
    <scope>NUCLEOTIDE SEQUENCE [LARGE SCALE GENOMIC DNA]</scope>
    <source>
        <strain evidence="1 2">PON 10</strain>
    </source>
</reference>
<gene>
    <name evidence="1" type="ORF">GY24_10230</name>
</gene>
<organism evidence="1 2">
    <name type="scientific">Microterricola pindariensis</name>
    <dbReference type="NCBI Taxonomy" id="478010"/>
    <lineage>
        <taxon>Bacteria</taxon>
        <taxon>Bacillati</taxon>
        <taxon>Actinomycetota</taxon>
        <taxon>Actinomycetes</taxon>
        <taxon>Micrococcales</taxon>
        <taxon>Microbacteriaceae</taxon>
        <taxon>Microterricola</taxon>
    </lineage>
</organism>